<evidence type="ECO:0000256" key="3">
    <source>
        <dbReference type="ARBA" id="ARBA00006065"/>
    </source>
</evidence>
<dbReference type="GO" id="GO:0006506">
    <property type="term" value="P:GPI anchor biosynthetic process"/>
    <property type="evidence" value="ECO:0007669"/>
    <property type="project" value="UniProtKB-UniPathway"/>
</dbReference>
<comment type="pathway">
    <text evidence="2">Glycolipid biosynthesis; glycosylphosphatidylinositol-anchor biosynthesis.</text>
</comment>
<evidence type="ECO:0000256" key="1">
    <source>
        <dbReference type="ARBA" id="ARBA00004477"/>
    </source>
</evidence>
<dbReference type="EC" id="2.4.1.-" evidence="12"/>
<comment type="similarity">
    <text evidence="3">Belongs to the glycosyltransferase 22 family. PIGB subfamily.</text>
</comment>
<proteinExistence type="inferred from homology"/>
<keyword evidence="7 12" id="KW-0812">Transmembrane</keyword>
<dbReference type="RefSeq" id="XP_001214479.1">
    <property type="nucleotide sequence ID" value="XM_001214479.1"/>
</dbReference>
<sequence>MAPSTPSSLTLFLFLLALRLLNALSLSTFFQPDEFFQSLEPAYQIAFGDNQGAWITWEWRHQLRSSLHPLLFATVYKLADLFARLLHLSSPVRADFLVAAPKTAQALIATIGDFYTWKLARLVPWQWFCSTRTLSNCLETSITVVALYLWPWEWSVRTASNSRTDGDRRLFNRLRQCLCLAALACILRPTNILIWVTLASVAWVRSGWSQKKTLCREVLLCGSSILGISALADRFYYSVWTFPPLKFLYFNLAQSLAVFYGRNDWHYYLSQGYPLLLTTALPFTLVGLYPVLARTPPSTNSKSSQIQRQLAGICLFMPLVLSLISHKELPLHLPVVACATCPDCPLRWWTSSSPAVSALEMGHTPPRRLTLAFLVLVNVVIAGYTSVYHNSGIINVLSYLRHQHETHDPISRSPDPLLHPYEADASQSGITAGFLMPCHSTPWRSHMVYPSLYAWALACEPPVGLNATEKALYVDEADQFYNDPAQFLRDNMSGGLRHIPRSPSYDLTPEPSAHHSPAAYQNALPHDWPDYLVFFAQLEPTLQTLLRSSSLRGVLVHL</sequence>
<dbReference type="VEuPathDB" id="FungiDB:ATEG_05301"/>
<keyword evidence="5 12" id="KW-0328">Glycosyltransferase</keyword>
<evidence type="ECO:0000313" key="16">
    <source>
        <dbReference type="Proteomes" id="UP000007963"/>
    </source>
</evidence>
<reference evidence="16" key="1">
    <citation type="submission" date="2005-09" db="EMBL/GenBank/DDBJ databases">
        <title>Annotation of the Aspergillus terreus NIH2624 genome.</title>
        <authorList>
            <person name="Birren B.W."/>
            <person name="Lander E.S."/>
            <person name="Galagan J.E."/>
            <person name="Nusbaum C."/>
            <person name="Devon K."/>
            <person name="Henn M."/>
            <person name="Ma L.-J."/>
            <person name="Jaffe D.B."/>
            <person name="Butler J."/>
            <person name="Alvarez P."/>
            <person name="Gnerre S."/>
            <person name="Grabherr M."/>
            <person name="Kleber M."/>
            <person name="Mauceli E.W."/>
            <person name="Brockman W."/>
            <person name="Rounsley S."/>
            <person name="Young S.K."/>
            <person name="LaButti K."/>
            <person name="Pushparaj V."/>
            <person name="DeCaprio D."/>
            <person name="Crawford M."/>
            <person name="Koehrsen M."/>
            <person name="Engels R."/>
            <person name="Montgomery P."/>
            <person name="Pearson M."/>
            <person name="Howarth C."/>
            <person name="Larson L."/>
            <person name="Luoma S."/>
            <person name="White J."/>
            <person name="Alvarado L."/>
            <person name="Kodira C.D."/>
            <person name="Zeng Q."/>
            <person name="Oleary S."/>
            <person name="Yandava C."/>
            <person name="Denning D.W."/>
            <person name="Nierman W.C."/>
            <person name="Milne T."/>
            <person name="Madden K."/>
        </authorList>
    </citation>
    <scope>NUCLEOTIDE SEQUENCE [LARGE SCALE GENOMIC DNA]</scope>
    <source>
        <strain evidence="16">NIH 2624 / FGSC A1156</strain>
    </source>
</reference>
<feature type="transmembrane region" description="Helical" evidence="12">
    <location>
        <begin position="369"/>
        <end position="388"/>
    </location>
</feature>
<dbReference type="HOGENOM" id="CLU_012353_1_1_1"/>
<accession>Q0CLY3</accession>
<dbReference type="AlphaFoldDB" id="Q0CLY3"/>
<dbReference type="Proteomes" id="UP000007963">
    <property type="component" value="Unassembled WGS sequence"/>
</dbReference>
<comment type="subcellular location">
    <subcellularLocation>
        <location evidence="1 12">Endoplasmic reticulum membrane</location>
        <topology evidence="1 12">Multi-pass membrane protein</topology>
    </subcellularLocation>
</comment>
<dbReference type="GO" id="GO:0005789">
    <property type="term" value="C:endoplasmic reticulum membrane"/>
    <property type="evidence" value="ECO:0007669"/>
    <property type="project" value="UniProtKB-SubCell"/>
</dbReference>
<dbReference type="PANTHER" id="PTHR22760:SF4">
    <property type="entry name" value="GPI MANNOSYLTRANSFERASE 3"/>
    <property type="match status" value="1"/>
</dbReference>
<keyword evidence="8 12" id="KW-0256">Endoplasmic reticulum</keyword>
<dbReference type="eggNOG" id="KOG1771">
    <property type="taxonomic scope" value="Eukaryota"/>
</dbReference>
<evidence type="ECO:0000256" key="7">
    <source>
        <dbReference type="ARBA" id="ARBA00022692"/>
    </source>
</evidence>
<name>Q0CLY3_ASPTN</name>
<dbReference type="EMBL" id="CH476600">
    <property type="protein sequence ID" value="EAU34370.1"/>
    <property type="molecule type" value="Genomic_DNA"/>
</dbReference>
<evidence type="ECO:0000256" key="8">
    <source>
        <dbReference type="ARBA" id="ARBA00022824"/>
    </source>
</evidence>
<dbReference type="GeneID" id="4320735"/>
<feature type="transmembrane region" description="Helical" evidence="12">
    <location>
        <begin position="180"/>
        <end position="202"/>
    </location>
</feature>
<evidence type="ECO:0000313" key="15">
    <source>
        <dbReference type="EMBL" id="EAU34370.1"/>
    </source>
</evidence>
<evidence type="ECO:0000256" key="10">
    <source>
        <dbReference type="ARBA" id="ARBA00023136"/>
    </source>
</evidence>
<dbReference type="OMA" id="HHMVFNN"/>
<dbReference type="UniPathway" id="UPA00196"/>
<evidence type="ECO:0000256" key="9">
    <source>
        <dbReference type="ARBA" id="ARBA00022989"/>
    </source>
</evidence>
<feature type="signal peptide" evidence="14">
    <location>
        <begin position="1"/>
        <end position="23"/>
    </location>
</feature>
<evidence type="ECO:0000256" key="11">
    <source>
        <dbReference type="ARBA" id="ARBA00024708"/>
    </source>
</evidence>
<gene>
    <name evidence="15" type="ORF">ATEG_05301</name>
</gene>
<keyword evidence="14" id="KW-0732">Signal</keyword>
<organism evidence="15 16">
    <name type="scientific">Aspergillus terreus (strain NIH 2624 / FGSC A1156)</name>
    <dbReference type="NCBI Taxonomy" id="341663"/>
    <lineage>
        <taxon>Eukaryota</taxon>
        <taxon>Fungi</taxon>
        <taxon>Dikarya</taxon>
        <taxon>Ascomycota</taxon>
        <taxon>Pezizomycotina</taxon>
        <taxon>Eurotiomycetes</taxon>
        <taxon>Eurotiomycetidae</taxon>
        <taxon>Eurotiales</taxon>
        <taxon>Aspergillaceae</taxon>
        <taxon>Aspergillus</taxon>
        <taxon>Aspergillus subgen. Circumdati</taxon>
    </lineage>
</organism>
<dbReference type="PANTHER" id="PTHR22760">
    <property type="entry name" value="GLYCOSYLTRANSFERASE"/>
    <property type="match status" value="1"/>
</dbReference>
<dbReference type="OrthoDB" id="416834at2759"/>
<protein>
    <recommendedName>
        <fullName evidence="12">Mannosyltransferase</fullName>
        <ecNumber evidence="12">2.4.1.-</ecNumber>
    </recommendedName>
</protein>
<dbReference type="Pfam" id="PF03901">
    <property type="entry name" value="Glyco_transf_22"/>
    <property type="match status" value="1"/>
</dbReference>
<dbReference type="InterPro" id="IPR005599">
    <property type="entry name" value="GPI_mannosylTrfase"/>
</dbReference>
<keyword evidence="4" id="KW-0337">GPI-anchor biosynthesis</keyword>
<comment type="caution">
    <text evidence="12">Lacks conserved residue(s) required for the propagation of feature annotation.</text>
</comment>
<evidence type="ECO:0000256" key="5">
    <source>
        <dbReference type="ARBA" id="ARBA00022676"/>
    </source>
</evidence>
<keyword evidence="9 12" id="KW-1133">Transmembrane helix</keyword>
<keyword evidence="6" id="KW-0808">Transferase</keyword>
<evidence type="ECO:0000256" key="4">
    <source>
        <dbReference type="ARBA" id="ARBA00022502"/>
    </source>
</evidence>
<keyword evidence="10 12" id="KW-0472">Membrane</keyword>
<feature type="transmembrane region" description="Helical" evidence="12">
    <location>
        <begin position="273"/>
        <end position="293"/>
    </location>
</feature>
<evidence type="ECO:0000256" key="14">
    <source>
        <dbReference type="SAM" id="SignalP"/>
    </source>
</evidence>
<evidence type="ECO:0000256" key="6">
    <source>
        <dbReference type="ARBA" id="ARBA00022679"/>
    </source>
</evidence>
<comment type="function">
    <text evidence="11">Mannosyltransferase involved in glycosylphosphatidylinositol-anchor biosynthesis. Transfers the third mannose to Man2-GlcN-acyl-PI during GPI precursor assembly.</text>
</comment>
<dbReference type="GO" id="GO:0000026">
    <property type="term" value="F:alpha-1,2-mannosyltransferase activity"/>
    <property type="evidence" value="ECO:0007669"/>
    <property type="project" value="TreeGrafter"/>
</dbReference>
<evidence type="ECO:0000256" key="13">
    <source>
        <dbReference type="SAM" id="MobiDB-lite"/>
    </source>
</evidence>
<feature type="region of interest" description="Disordered" evidence="13">
    <location>
        <begin position="499"/>
        <end position="518"/>
    </location>
</feature>
<evidence type="ECO:0000256" key="12">
    <source>
        <dbReference type="RuleBase" id="RU363075"/>
    </source>
</evidence>
<dbReference type="STRING" id="341663.Q0CLY3"/>
<evidence type="ECO:0000256" key="2">
    <source>
        <dbReference type="ARBA" id="ARBA00004687"/>
    </source>
</evidence>
<feature type="chain" id="PRO_5004170413" description="Mannosyltransferase" evidence="14">
    <location>
        <begin position="24"/>
        <end position="558"/>
    </location>
</feature>